<dbReference type="InParanoid" id="B0CSL2"/>
<evidence type="ECO:0000313" key="2">
    <source>
        <dbReference type="Proteomes" id="UP000001194"/>
    </source>
</evidence>
<name>B0CSL2_LACBS</name>
<keyword evidence="2" id="KW-1185">Reference proteome</keyword>
<protein>
    <submittedName>
        <fullName evidence="1">Predicted protein</fullName>
    </submittedName>
</protein>
<accession>B0CSL2</accession>
<dbReference type="KEGG" id="lbc:LACBIDRAFT_306047"/>
<sequence length="540" mass="61293">MNISAWTRIKLQSGSLAYERRLGVTELGFYWDTVFERTADTIQHVELEILQTDRMDLIDPINVENTWLTLKQQFPLLGTRLEEREEGKEVFFVVDQARLVRSRPEEIEYWTISSGEQAQAIVDKVVNEQSLSNNLPAKVLFLPRIDQPNTFHLIFIIAHCITDGTANTTIIRTFLDYLCSASSRNTTWPLEQRLALSVASEEVDPNRHLSPAKKRWRRAIGHTIAAIRSSKISGGHTLPRKVSPVTRYTPARSSRIACSFSKELSHSILQTCRQNHITFGNVYPVIAQVALTRVLCRRYIRGEISEMEWQFRRRQPMVTGGPLSLRLFLDQEWFKQGGASNVSLAISFFDYTLPFMPLGSASSISPGSALPAFHQLLSPQRFLLRCYSIKRQAANLIKHPLFLEMAGARMPQRAESLRNFGSQWRRDRAAPQDLDDGVISAVEQASIGPVWTHGGSSFGNADLLVPREYPTTAEPSAAHLIRIRTSTNLLRCRPTELYLGATTIRQQLHLHVFSDSNVYDQETVKEWLEEVKDATTLYLG</sequence>
<dbReference type="STRING" id="486041.B0CSL2"/>
<dbReference type="AlphaFoldDB" id="B0CSL2"/>
<proteinExistence type="predicted"/>
<dbReference type="RefSeq" id="XP_001875422.1">
    <property type="nucleotide sequence ID" value="XM_001875387.1"/>
</dbReference>
<dbReference type="OrthoDB" id="3264185at2759"/>
<dbReference type="EMBL" id="DS547092">
    <property type="protein sequence ID" value="EDR14863.1"/>
    <property type="molecule type" value="Genomic_DNA"/>
</dbReference>
<dbReference type="Gene3D" id="3.30.559.10">
    <property type="entry name" value="Chloramphenicol acetyltransferase-like domain"/>
    <property type="match status" value="1"/>
</dbReference>
<organism evidence="2">
    <name type="scientific">Laccaria bicolor (strain S238N-H82 / ATCC MYA-4686)</name>
    <name type="common">Bicoloured deceiver</name>
    <name type="synonym">Laccaria laccata var. bicolor</name>
    <dbReference type="NCBI Taxonomy" id="486041"/>
    <lineage>
        <taxon>Eukaryota</taxon>
        <taxon>Fungi</taxon>
        <taxon>Dikarya</taxon>
        <taxon>Basidiomycota</taxon>
        <taxon>Agaricomycotina</taxon>
        <taxon>Agaricomycetes</taxon>
        <taxon>Agaricomycetidae</taxon>
        <taxon>Agaricales</taxon>
        <taxon>Agaricineae</taxon>
        <taxon>Hydnangiaceae</taxon>
        <taxon>Laccaria</taxon>
    </lineage>
</organism>
<dbReference type="InterPro" id="IPR023213">
    <property type="entry name" value="CAT-like_dom_sf"/>
</dbReference>
<dbReference type="GeneID" id="6070824"/>
<gene>
    <name evidence="1" type="ORF">LACBIDRAFT_306047</name>
</gene>
<evidence type="ECO:0000313" key="1">
    <source>
        <dbReference type="EMBL" id="EDR14863.1"/>
    </source>
</evidence>
<reference evidence="1 2" key="1">
    <citation type="journal article" date="2008" name="Nature">
        <title>The genome of Laccaria bicolor provides insights into mycorrhizal symbiosis.</title>
        <authorList>
            <person name="Martin F."/>
            <person name="Aerts A."/>
            <person name="Ahren D."/>
            <person name="Brun A."/>
            <person name="Danchin E.G.J."/>
            <person name="Duchaussoy F."/>
            <person name="Gibon J."/>
            <person name="Kohler A."/>
            <person name="Lindquist E."/>
            <person name="Pereda V."/>
            <person name="Salamov A."/>
            <person name="Shapiro H.J."/>
            <person name="Wuyts J."/>
            <person name="Blaudez D."/>
            <person name="Buee M."/>
            <person name="Brokstein P."/>
            <person name="Canbaeck B."/>
            <person name="Cohen D."/>
            <person name="Courty P.E."/>
            <person name="Coutinho P.M."/>
            <person name="Delaruelle C."/>
            <person name="Detter J.C."/>
            <person name="Deveau A."/>
            <person name="DiFazio S."/>
            <person name="Duplessis S."/>
            <person name="Fraissinet-Tachet L."/>
            <person name="Lucic E."/>
            <person name="Frey-Klett P."/>
            <person name="Fourrey C."/>
            <person name="Feussner I."/>
            <person name="Gay G."/>
            <person name="Grimwood J."/>
            <person name="Hoegger P.J."/>
            <person name="Jain P."/>
            <person name="Kilaru S."/>
            <person name="Labbe J."/>
            <person name="Lin Y.C."/>
            <person name="Legue V."/>
            <person name="Le Tacon F."/>
            <person name="Marmeisse R."/>
            <person name="Melayah D."/>
            <person name="Montanini B."/>
            <person name="Muratet M."/>
            <person name="Nehls U."/>
            <person name="Niculita-Hirzel H."/>
            <person name="Oudot-Le Secq M.P."/>
            <person name="Peter M."/>
            <person name="Quesneville H."/>
            <person name="Rajashekar B."/>
            <person name="Reich M."/>
            <person name="Rouhier N."/>
            <person name="Schmutz J."/>
            <person name="Yin T."/>
            <person name="Chalot M."/>
            <person name="Henrissat B."/>
            <person name="Kuees U."/>
            <person name="Lucas S."/>
            <person name="Van de Peer Y."/>
            <person name="Podila G.K."/>
            <person name="Polle A."/>
            <person name="Pukkila P.J."/>
            <person name="Richardson P.M."/>
            <person name="Rouze P."/>
            <person name="Sanders I.R."/>
            <person name="Stajich J.E."/>
            <person name="Tunlid A."/>
            <person name="Tuskan G."/>
            <person name="Grigoriev I.V."/>
        </authorList>
    </citation>
    <scope>NUCLEOTIDE SEQUENCE [LARGE SCALE GENOMIC DNA]</scope>
    <source>
        <strain evidence="2">S238N-H82 / ATCC MYA-4686</strain>
    </source>
</reference>
<dbReference type="HOGENOM" id="CLU_526946_0_0_1"/>
<dbReference type="Proteomes" id="UP000001194">
    <property type="component" value="Unassembled WGS sequence"/>
</dbReference>